<dbReference type="EMBL" id="ANIY01004447">
    <property type="protein sequence ID" value="ETP29407.1"/>
    <property type="molecule type" value="Genomic_DNA"/>
</dbReference>
<evidence type="ECO:0000256" key="1">
    <source>
        <dbReference type="SAM" id="MobiDB-lite"/>
    </source>
</evidence>
<sequence>MEDFMRFEAHISSSTQGKASAKAEQVIGSGRATKKNQGWRTGTDTSTGKDSQVATKPSNQKKGKTDIAAMTKSQDKKCFKCGNLAHGVFQCPEVSGPAEAKVLYESKRQVGRAPASIPCMVMNVAVASITPDSVVDVSVVTSKLLTAISKQGT</sequence>
<reference evidence="2 3" key="1">
    <citation type="submission" date="2013-11" db="EMBL/GenBank/DDBJ databases">
        <title>The Genome Sequence of Phytophthora parasitica P10297.</title>
        <authorList>
            <consortium name="The Broad Institute Genomics Platform"/>
            <person name="Russ C."/>
            <person name="Tyler B."/>
            <person name="Panabieres F."/>
            <person name="Shan W."/>
            <person name="Tripathy S."/>
            <person name="Grunwald N."/>
            <person name="Machado M."/>
            <person name="Johnson C.S."/>
            <person name="Walker B."/>
            <person name="Young S.K."/>
            <person name="Zeng Q."/>
            <person name="Gargeya S."/>
            <person name="Fitzgerald M."/>
            <person name="Haas B."/>
            <person name="Abouelleil A."/>
            <person name="Allen A.W."/>
            <person name="Alvarado L."/>
            <person name="Arachchi H.M."/>
            <person name="Berlin A.M."/>
            <person name="Chapman S.B."/>
            <person name="Gainer-Dewar J."/>
            <person name="Goldberg J."/>
            <person name="Griggs A."/>
            <person name="Gujja S."/>
            <person name="Hansen M."/>
            <person name="Howarth C."/>
            <person name="Imamovic A."/>
            <person name="Ireland A."/>
            <person name="Larimer J."/>
            <person name="McCowan C."/>
            <person name="Murphy C."/>
            <person name="Pearson M."/>
            <person name="Poon T.W."/>
            <person name="Priest M."/>
            <person name="Roberts A."/>
            <person name="Saif S."/>
            <person name="Shea T."/>
            <person name="Sisk P."/>
            <person name="Sykes S."/>
            <person name="Wortman J."/>
            <person name="Nusbaum C."/>
            <person name="Birren B."/>
        </authorList>
    </citation>
    <scope>NUCLEOTIDE SEQUENCE [LARGE SCALE GENOMIC DNA]</scope>
    <source>
        <strain evidence="2 3">P10297</strain>
    </source>
</reference>
<evidence type="ECO:0000313" key="2">
    <source>
        <dbReference type="EMBL" id="ETP29407.1"/>
    </source>
</evidence>
<evidence type="ECO:0000313" key="3">
    <source>
        <dbReference type="Proteomes" id="UP000018948"/>
    </source>
</evidence>
<proteinExistence type="predicted"/>
<protein>
    <submittedName>
        <fullName evidence="2">Uncharacterized protein</fullName>
    </submittedName>
</protein>
<dbReference type="OrthoDB" id="129329at2759"/>
<dbReference type="AlphaFoldDB" id="W2Y3V3"/>
<dbReference type="Proteomes" id="UP000018948">
    <property type="component" value="Unassembled WGS sequence"/>
</dbReference>
<comment type="caution">
    <text evidence="2">The sequence shown here is derived from an EMBL/GenBank/DDBJ whole genome shotgun (WGS) entry which is preliminary data.</text>
</comment>
<feature type="region of interest" description="Disordered" evidence="1">
    <location>
        <begin position="1"/>
        <end position="67"/>
    </location>
</feature>
<name>W2Y3V3_PHYNI</name>
<accession>W2Y3V3</accession>
<gene>
    <name evidence="2" type="ORF">F442_21439</name>
</gene>
<organism evidence="2 3">
    <name type="scientific">Phytophthora nicotianae P10297</name>
    <dbReference type="NCBI Taxonomy" id="1317064"/>
    <lineage>
        <taxon>Eukaryota</taxon>
        <taxon>Sar</taxon>
        <taxon>Stramenopiles</taxon>
        <taxon>Oomycota</taxon>
        <taxon>Peronosporomycetes</taxon>
        <taxon>Peronosporales</taxon>
        <taxon>Peronosporaceae</taxon>
        <taxon>Phytophthora</taxon>
    </lineage>
</organism>
<feature type="compositionally biased region" description="Polar residues" evidence="1">
    <location>
        <begin position="35"/>
        <end position="60"/>
    </location>
</feature>